<reference evidence="4" key="1">
    <citation type="submission" date="2016-06" db="UniProtKB">
        <authorList>
            <consortium name="WormBaseParasite"/>
        </authorList>
    </citation>
    <scope>IDENTIFICATION</scope>
</reference>
<keyword evidence="3" id="KW-1185">Reference proteome</keyword>
<dbReference type="AlphaFoldDB" id="A0A183B274"/>
<evidence type="ECO:0000313" key="2">
    <source>
        <dbReference type="EMBL" id="VDP90582.1"/>
    </source>
</evidence>
<evidence type="ECO:0000313" key="3">
    <source>
        <dbReference type="Proteomes" id="UP000272942"/>
    </source>
</evidence>
<protein>
    <submittedName>
        <fullName evidence="4">Secreted protein</fullName>
    </submittedName>
</protein>
<reference evidence="2 3" key="2">
    <citation type="submission" date="2018-11" db="EMBL/GenBank/DDBJ databases">
        <authorList>
            <consortium name="Pathogen Informatics"/>
        </authorList>
    </citation>
    <scope>NUCLEOTIDE SEQUENCE [LARGE SCALE GENOMIC DNA]</scope>
    <source>
        <strain evidence="2 3">Egypt</strain>
    </source>
</reference>
<keyword evidence="1" id="KW-0732">Signal</keyword>
<dbReference type="EMBL" id="UZAN01054786">
    <property type="protein sequence ID" value="VDP90582.1"/>
    <property type="molecule type" value="Genomic_DNA"/>
</dbReference>
<evidence type="ECO:0000313" key="4">
    <source>
        <dbReference type="WBParaSite" id="ECPE_0001334801-mRNA-1"/>
    </source>
</evidence>
<sequence>MIKMISGPDLLILPLLIQLICLHSVSAVRDRLLRVLFNLFGPEYNCSSSSSGSQTITSTTTPTYPPTVDSSNHTALLIDCNQHRALTLHACHLIASYLGKHVTFFSSCFVIVRGTYFHYGSWRVTSKLCARWKLNPPGF</sequence>
<evidence type="ECO:0000256" key="1">
    <source>
        <dbReference type="SAM" id="SignalP"/>
    </source>
</evidence>
<feature type="signal peptide" evidence="1">
    <location>
        <begin position="1"/>
        <end position="27"/>
    </location>
</feature>
<feature type="chain" id="PRO_5043138271" evidence="1">
    <location>
        <begin position="28"/>
        <end position="139"/>
    </location>
</feature>
<proteinExistence type="predicted"/>
<gene>
    <name evidence="2" type="ORF">ECPE_LOCUS13310</name>
</gene>
<name>A0A183B274_9TREM</name>
<dbReference type="WBParaSite" id="ECPE_0001334801-mRNA-1">
    <property type="protein sequence ID" value="ECPE_0001334801-mRNA-1"/>
    <property type="gene ID" value="ECPE_0001334801"/>
</dbReference>
<organism evidence="4">
    <name type="scientific">Echinostoma caproni</name>
    <dbReference type="NCBI Taxonomy" id="27848"/>
    <lineage>
        <taxon>Eukaryota</taxon>
        <taxon>Metazoa</taxon>
        <taxon>Spiralia</taxon>
        <taxon>Lophotrochozoa</taxon>
        <taxon>Platyhelminthes</taxon>
        <taxon>Trematoda</taxon>
        <taxon>Digenea</taxon>
        <taxon>Plagiorchiida</taxon>
        <taxon>Echinostomata</taxon>
        <taxon>Echinostomatoidea</taxon>
        <taxon>Echinostomatidae</taxon>
        <taxon>Echinostoma</taxon>
    </lineage>
</organism>
<accession>A0A183B274</accession>
<dbReference type="Proteomes" id="UP000272942">
    <property type="component" value="Unassembled WGS sequence"/>
</dbReference>